<dbReference type="AlphaFoldDB" id="A0A7Z0TP92"/>
<gene>
    <name evidence="2" type="ORF">G6321_00017215</name>
    <name evidence="1" type="ORF">G6321_01065</name>
</gene>
<evidence type="ECO:0000313" key="3">
    <source>
        <dbReference type="Proteomes" id="UP000564836"/>
    </source>
</evidence>
<accession>A0A7Z0TP92</accession>
<name>A0A7Z0TP92_9BRAD</name>
<proteinExistence type="predicted"/>
<dbReference type="RefSeq" id="WP_166342569.1">
    <property type="nucleotide sequence ID" value="NZ_CP088280.1"/>
</dbReference>
<sequence>MSKKREMQRLIRAYKDETGDRELDMHKVAKWAVGKGWTLPTPPDPMEVLAREFSTAAREVIEYDKKTGNPYRVYHALKASHGGTQLHFFVDIEEATRSQMLVSLVNRREQMVSDGLMLTYDQDHWNSAHAVEEPIQLPMDLTFDIELRKHAPDEENGTA</sequence>
<organism evidence="1">
    <name type="scientific">Bradyrhizobium barranii subsp. barranii</name>
    <dbReference type="NCBI Taxonomy" id="2823807"/>
    <lineage>
        <taxon>Bacteria</taxon>
        <taxon>Pseudomonadati</taxon>
        <taxon>Pseudomonadota</taxon>
        <taxon>Alphaproteobacteria</taxon>
        <taxon>Hyphomicrobiales</taxon>
        <taxon>Nitrobacteraceae</taxon>
        <taxon>Bradyrhizobium</taxon>
        <taxon>Bradyrhizobium barranii</taxon>
    </lineage>
</organism>
<reference evidence="2 3" key="1">
    <citation type="journal article" date="2017" name="Syst. Appl. Microbiol.">
        <title>Soybeans inoculated with root zone soils of Canadian native legumes harbour diverse and novel Bradyrhizobium spp. that possess agricultural potential.</title>
        <authorList>
            <person name="Bromfield E.S.P."/>
            <person name="Cloutier S."/>
            <person name="Tambong J.T."/>
            <person name="Tran Thi T.V."/>
        </authorList>
    </citation>
    <scope>NUCLEOTIDE SEQUENCE [LARGE SCALE GENOMIC DNA]</scope>
    <source>
        <strain evidence="2 3">323S2</strain>
    </source>
</reference>
<evidence type="ECO:0000313" key="2">
    <source>
        <dbReference type="EMBL" id="UGX96778.1"/>
    </source>
</evidence>
<dbReference type="Proteomes" id="UP000564836">
    <property type="component" value="Chromosome"/>
</dbReference>
<protein>
    <submittedName>
        <fullName evidence="1">Uncharacterized protein</fullName>
    </submittedName>
</protein>
<evidence type="ECO:0000313" key="1">
    <source>
        <dbReference type="EMBL" id="NYY87065.1"/>
    </source>
</evidence>
<dbReference type="EMBL" id="JACBFH010000001">
    <property type="protein sequence ID" value="NYY87065.1"/>
    <property type="molecule type" value="Genomic_DNA"/>
</dbReference>
<dbReference type="EMBL" id="CP088280">
    <property type="protein sequence ID" value="UGX96778.1"/>
    <property type="molecule type" value="Genomic_DNA"/>
</dbReference>
<reference evidence="2 3" key="3">
    <citation type="journal article" date="2022" name="Int. J. Syst. Evol. Microbiol.">
        <title>Strains of Bradyrhizobium barranii sp. nov. associated with legumes native to Canada are symbionts of soybeans and belong to different subspecies (subsp. barranii subsp. nov. and subsp. apii subsp. nov.) and symbiovars (sv. glycinearum and sv. septentrionale).</title>
        <authorList>
            <person name="Bromfield E.S.P."/>
            <person name="Cloutier S."/>
            <person name="Wasai-Hara S."/>
            <person name="Minamisawa K."/>
        </authorList>
    </citation>
    <scope>NUCLEOTIDE SEQUENCE [LARGE SCALE GENOMIC DNA]</scope>
    <source>
        <strain evidence="2 3">323S2</strain>
    </source>
</reference>
<reference evidence="1" key="2">
    <citation type="submission" date="2020-06" db="EMBL/GenBank/DDBJ databases">
        <title>Whole Genome Sequence of Bradyrhizobium sp. Strain 323S2.</title>
        <authorList>
            <person name="Bromfield E.S.P."/>
        </authorList>
    </citation>
    <scope>NUCLEOTIDE SEQUENCE [LARGE SCALE GENOMIC DNA]</scope>
    <source>
        <strain evidence="1">323S2</strain>
    </source>
</reference>